<dbReference type="PIRSF" id="PIRSF016481">
    <property type="entry name" value="Pilus_assembly_PilP"/>
    <property type="match status" value="1"/>
</dbReference>
<organism evidence="2 3">
    <name type="scientific">Neisseria chenwenguii</name>
    <dbReference type="NCBI Taxonomy" id="1853278"/>
    <lineage>
        <taxon>Bacteria</taxon>
        <taxon>Pseudomonadati</taxon>
        <taxon>Pseudomonadota</taxon>
        <taxon>Betaproteobacteria</taxon>
        <taxon>Neisseriales</taxon>
        <taxon>Neisseriaceae</taxon>
        <taxon>Neisseria</taxon>
    </lineage>
</organism>
<sequence length="188" mass="20484">MKHTILLLGILSVTACTPTYDDLSKWTADTREKAKTNIIPFEAPTITPPKAYIPPAFSGLNSFDSRRLETAPKGGNAPNPNRRKEALEAFSLENLTYVGTLRSGGKISGYVKAGDHVYTVKPGNYLGQNHGRIQSITDDKIILTELIEDSYGNWVYRKAELPLNKKADDSNTQNATSAASASESAKPN</sequence>
<evidence type="ECO:0000256" key="1">
    <source>
        <dbReference type="SAM" id="MobiDB-lite"/>
    </source>
</evidence>
<reference evidence="2 3" key="1">
    <citation type="submission" date="2017-06" db="EMBL/GenBank/DDBJ databases">
        <title>Neisseria chenwenguii sp. nov., isolated from the intestinal contents of Tibetan Plateau Pika in Yushu, Qinghai Province, China.</title>
        <authorList>
            <person name="Zhang G."/>
        </authorList>
    </citation>
    <scope>NUCLEOTIDE SEQUENCE [LARGE SCALE GENOMIC DNA]</scope>
    <source>
        <strain evidence="2 3">10023</strain>
    </source>
</reference>
<dbReference type="Pfam" id="PF04351">
    <property type="entry name" value="PilP"/>
    <property type="match status" value="1"/>
</dbReference>
<dbReference type="PROSITE" id="PS51257">
    <property type="entry name" value="PROKAR_LIPOPROTEIN"/>
    <property type="match status" value="1"/>
</dbReference>
<protein>
    <submittedName>
        <fullName evidence="2">Pilin assembly protein</fullName>
    </submittedName>
</protein>
<dbReference type="Gene3D" id="2.30.30.830">
    <property type="match status" value="1"/>
</dbReference>
<proteinExistence type="predicted"/>
<feature type="compositionally biased region" description="Low complexity" evidence="1">
    <location>
        <begin position="170"/>
        <end position="188"/>
    </location>
</feature>
<gene>
    <name evidence="2" type="ORF">BG910_02955</name>
</gene>
<dbReference type="AlphaFoldDB" id="A0A220S0C6"/>
<evidence type="ECO:0000313" key="3">
    <source>
        <dbReference type="Proteomes" id="UP000198238"/>
    </source>
</evidence>
<keyword evidence="3" id="KW-1185">Reference proteome</keyword>
<dbReference type="Proteomes" id="UP000198238">
    <property type="component" value="Chromosome"/>
</dbReference>
<feature type="region of interest" description="Disordered" evidence="1">
    <location>
        <begin position="163"/>
        <end position="188"/>
    </location>
</feature>
<dbReference type="RefSeq" id="WP_089035559.1">
    <property type="nucleotide sequence ID" value="NZ_CP022278.1"/>
</dbReference>
<dbReference type="OrthoDB" id="5296580at2"/>
<name>A0A220S0C6_9NEIS</name>
<dbReference type="EMBL" id="CP022278">
    <property type="protein sequence ID" value="ASK26838.1"/>
    <property type="molecule type" value="Genomic_DNA"/>
</dbReference>
<evidence type="ECO:0000313" key="2">
    <source>
        <dbReference type="EMBL" id="ASK26838.1"/>
    </source>
</evidence>
<dbReference type="InterPro" id="IPR007446">
    <property type="entry name" value="PilP"/>
</dbReference>
<accession>A0A220S0C6</accession>
<dbReference type="KEGG" id="nei:BG910_02955"/>